<dbReference type="AlphaFoldDB" id="A0A8X7CKK0"/>
<keyword evidence="2" id="KW-1185">Reference proteome</keyword>
<gene>
    <name evidence="1" type="ORF">TNIN_2791</name>
</gene>
<dbReference type="EMBL" id="BMAV01016585">
    <property type="protein sequence ID" value="GFY67477.1"/>
    <property type="molecule type" value="Genomic_DNA"/>
</dbReference>
<name>A0A8X7CKK0_9ARAC</name>
<accession>A0A8X7CKK0</accession>
<comment type="caution">
    <text evidence="1">The sequence shown here is derived from an EMBL/GenBank/DDBJ whole genome shotgun (WGS) entry which is preliminary data.</text>
</comment>
<organism evidence="1 2">
    <name type="scientific">Trichonephila inaurata madagascariensis</name>
    <dbReference type="NCBI Taxonomy" id="2747483"/>
    <lineage>
        <taxon>Eukaryota</taxon>
        <taxon>Metazoa</taxon>
        <taxon>Ecdysozoa</taxon>
        <taxon>Arthropoda</taxon>
        <taxon>Chelicerata</taxon>
        <taxon>Arachnida</taxon>
        <taxon>Araneae</taxon>
        <taxon>Araneomorphae</taxon>
        <taxon>Entelegynae</taxon>
        <taxon>Araneoidea</taxon>
        <taxon>Nephilidae</taxon>
        <taxon>Trichonephila</taxon>
        <taxon>Trichonephila inaurata</taxon>
    </lineage>
</organism>
<protein>
    <submittedName>
        <fullName evidence="1">Uncharacterized protein</fullName>
    </submittedName>
</protein>
<proteinExistence type="predicted"/>
<evidence type="ECO:0000313" key="1">
    <source>
        <dbReference type="EMBL" id="GFY67477.1"/>
    </source>
</evidence>
<evidence type="ECO:0000313" key="2">
    <source>
        <dbReference type="Proteomes" id="UP000886998"/>
    </source>
</evidence>
<reference evidence="1" key="1">
    <citation type="submission" date="2020-08" db="EMBL/GenBank/DDBJ databases">
        <title>Multicomponent nature underlies the extraordinary mechanical properties of spider dragline silk.</title>
        <authorList>
            <person name="Kono N."/>
            <person name="Nakamura H."/>
            <person name="Mori M."/>
            <person name="Yoshida Y."/>
            <person name="Ohtoshi R."/>
            <person name="Malay A.D."/>
            <person name="Moran D.A.P."/>
            <person name="Tomita M."/>
            <person name="Numata K."/>
            <person name="Arakawa K."/>
        </authorList>
    </citation>
    <scope>NUCLEOTIDE SEQUENCE</scope>
</reference>
<dbReference type="Proteomes" id="UP000886998">
    <property type="component" value="Unassembled WGS sequence"/>
</dbReference>
<sequence>MESFRPSRSMRILIRFETRTGSWHVAKVYVVHGGSSADHSATNVPSATHSTDIDTARLVPDIFLITQDIHSLSQGSKICSSPVSIDSSSIVSIDLILLEFSRNVSITFSIGA</sequence>